<protein>
    <submittedName>
        <fullName evidence="2">Uncharacterized protein</fullName>
    </submittedName>
</protein>
<gene>
    <name evidence="2" type="ORF">R3P38DRAFT_2786901</name>
</gene>
<accession>A0AAW0AQY3</accession>
<reference evidence="2 3" key="1">
    <citation type="journal article" date="2024" name="J Genomics">
        <title>Draft genome sequencing and assembly of Favolaschia claudopus CIRM-BRFM 2984 isolated from oak limbs.</title>
        <authorList>
            <person name="Navarro D."/>
            <person name="Drula E."/>
            <person name="Chaduli D."/>
            <person name="Cazenave R."/>
            <person name="Ahrendt S."/>
            <person name="Wang J."/>
            <person name="Lipzen A."/>
            <person name="Daum C."/>
            <person name="Barry K."/>
            <person name="Grigoriev I.V."/>
            <person name="Favel A."/>
            <person name="Rosso M.N."/>
            <person name="Martin F."/>
        </authorList>
    </citation>
    <scope>NUCLEOTIDE SEQUENCE [LARGE SCALE GENOMIC DNA]</scope>
    <source>
        <strain evidence="2 3">CIRM-BRFM 2984</strain>
    </source>
</reference>
<dbReference type="EMBL" id="JAWWNJ010000054">
    <property type="protein sequence ID" value="KAK7015419.1"/>
    <property type="molecule type" value="Genomic_DNA"/>
</dbReference>
<evidence type="ECO:0000313" key="3">
    <source>
        <dbReference type="Proteomes" id="UP001362999"/>
    </source>
</evidence>
<evidence type="ECO:0000313" key="2">
    <source>
        <dbReference type="EMBL" id="KAK7015419.1"/>
    </source>
</evidence>
<proteinExistence type="predicted"/>
<name>A0AAW0AQY3_9AGAR</name>
<feature type="compositionally biased region" description="Basic and acidic residues" evidence="1">
    <location>
        <begin position="160"/>
        <end position="179"/>
    </location>
</feature>
<dbReference type="AlphaFoldDB" id="A0AAW0AQY3"/>
<comment type="caution">
    <text evidence="2">The sequence shown here is derived from an EMBL/GenBank/DDBJ whole genome shotgun (WGS) entry which is preliminary data.</text>
</comment>
<feature type="region of interest" description="Disordered" evidence="1">
    <location>
        <begin position="155"/>
        <end position="179"/>
    </location>
</feature>
<keyword evidence="3" id="KW-1185">Reference proteome</keyword>
<evidence type="ECO:0000256" key="1">
    <source>
        <dbReference type="SAM" id="MobiDB-lite"/>
    </source>
</evidence>
<dbReference type="Proteomes" id="UP001362999">
    <property type="component" value="Unassembled WGS sequence"/>
</dbReference>
<sequence length="179" mass="20676">MNNPLGASILSYYRYAEPQIFELTNYQKTRGYYYEIGFLNVLWRFKFKVIGSSKAHITDTGSKHWTSVSLHRTQRTNYLNELDEIREDADGDPKGLVRYGLHCYHSFLGSRILSGFRHVLEQDQKKHGKKDYKDSDIQDVVDHFQQKVDDIIDVNAATSADDHAEPDAEPSDHSDGYLE</sequence>
<organism evidence="2 3">
    <name type="scientific">Favolaschia claudopus</name>
    <dbReference type="NCBI Taxonomy" id="2862362"/>
    <lineage>
        <taxon>Eukaryota</taxon>
        <taxon>Fungi</taxon>
        <taxon>Dikarya</taxon>
        <taxon>Basidiomycota</taxon>
        <taxon>Agaricomycotina</taxon>
        <taxon>Agaricomycetes</taxon>
        <taxon>Agaricomycetidae</taxon>
        <taxon>Agaricales</taxon>
        <taxon>Marasmiineae</taxon>
        <taxon>Mycenaceae</taxon>
        <taxon>Favolaschia</taxon>
    </lineage>
</organism>